<dbReference type="Gene3D" id="1.10.260.40">
    <property type="entry name" value="lambda repressor-like DNA-binding domains"/>
    <property type="match status" value="1"/>
</dbReference>
<organism evidence="2 3">
    <name type="scientific">Treponema brennaborense (strain DSM 12168 / CIP 105900 / DD5/3)</name>
    <dbReference type="NCBI Taxonomy" id="906968"/>
    <lineage>
        <taxon>Bacteria</taxon>
        <taxon>Pseudomonadati</taxon>
        <taxon>Spirochaetota</taxon>
        <taxon>Spirochaetia</taxon>
        <taxon>Spirochaetales</taxon>
        <taxon>Treponemataceae</taxon>
        <taxon>Treponema</taxon>
    </lineage>
</organism>
<proteinExistence type="predicted"/>
<dbReference type="InterPro" id="IPR010982">
    <property type="entry name" value="Lambda_DNA-bd_dom_sf"/>
</dbReference>
<feature type="domain" description="HTH cro/C1-type" evidence="1">
    <location>
        <begin position="19"/>
        <end position="62"/>
    </location>
</feature>
<dbReference type="EMBL" id="CP002696">
    <property type="protein sequence ID" value="AEE17082.1"/>
    <property type="molecule type" value="Genomic_DNA"/>
</dbReference>
<dbReference type="PROSITE" id="PS50943">
    <property type="entry name" value="HTH_CROC1"/>
    <property type="match status" value="1"/>
</dbReference>
<evidence type="ECO:0000313" key="2">
    <source>
        <dbReference type="EMBL" id="AEE17082.1"/>
    </source>
</evidence>
<sequence>MDFRSRLREEIEYSGMLYKEVAAKAGITKRTMDSYVGARGCMPSADIAVKIAQVLGVSVEYLVTGNEAENSISKKDYHIITCLKKLPDYERNALEQYIETIAKSQN</sequence>
<dbReference type="CDD" id="cd00093">
    <property type="entry name" value="HTH_XRE"/>
    <property type="match status" value="1"/>
</dbReference>
<dbReference type="AlphaFoldDB" id="F4LQ04"/>
<accession>F4LQ04</accession>
<keyword evidence="3" id="KW-1185">Reference proteome</keyword>
<dbReference type="InterPro" id="IPR010744">
    <property type="entry name" value="Phage_CI_N"/>
</dbReference>
<dbReference type="InterPro" id="IPR001387">
    <property type="entry name" value="Cro/C1-type_HTH"/>
</dbReference>
<dbReference type="Pfam" id="PF07022">
    <property type="entry name" value="Phage_CI_repr"/>
    <property type="match status" value="1"/>
</dbReference>
<dbReference type="GO" id="GO:0045892">
    <property type="term" value="P:negative regulation of DNA-templated transcription"/>
    <property type="evidence" value="ECO:0007669"/>
    <property type="project" value="InterPro"/>
</dbReference>
<protein>
    <submittedName>
        <fullName evidence="2">Helix-turn-helix domain protein</fullName>
    </submittedName>
</protein>
<reference evidence="3" key="1">
    <citation type="submission" date="2011-04" db="EMBL/GenBank/DDBJ databases">
        <title>The complete genome of Treponema brennaborense DSM 12168.</title>
        <authorList>
            <person name="Lucas S."/>
            <person name="Han J."/>
            <person name="Lapidus A."/>
            <person name="Bruce D."/>
            <person name="Goodwin L."/>
            <person name="Pitluck S."/>
            <person name="Peters L."/>
            <person name="Kyrpides N."/>
            <person name="Mavromatis K."/>
            <person name="Ivanova N."/>
            <person name="Mikhailova N."/>
            <person name="Pagani I."/>
            <person name="Teshima H."/>
            <person name="Detter J.C."/>
            <person name="Tapia R."/>
            <person name="Han C."/>
            <person name="Land M."/>
            <person name="Hauser L."/>
            <person name="Markowitz V."/>
            <person name="Cheng J.-F."/>
            <person name="Hugenholtz P."/>
            <person name="Woyke T."/>
            <person name="Wu D."/>
            <person name="Gronow S."/>
            <person name="Wellnitz S."/>
            <person name="Brambilla E."/>
            <person name="Klenk H.-P."/>
            <person name="Eisen J.A."/>
        </authorList>
    </citation>
    <scope>NUCLEOTIDE SEQUENCE [LARGE SCALE GENOMIC DNA]</scope>
    <source>
        <strain evidence="3">DSM 12168 / CIP 105900 / DD5/3</strain>
    </source>
</reference>
<dbReference type="RefSeq" id="WP_013758787.1">
    <property type="nucleotide sequence ID" value="NC_015500.1"/>
</dbReference>
<dbReference type="GO" id="GO:0003677">
    <property type="term" value="F:DNA binding"/>
    <property type="evidence" value="ECO:0007669"/>
    <property type="project" value="InterPro"/>
</dbReference>
<dbReference type="OrthoDB" id="362193at2"/>
<dbReference type="SUPFAM" id="SSF47413">
    <property type="entry name" value="lambda repressor-like DNA-binding domains"/>
    <property type="match status" value="1"/>
</dbReference>
<gene>
    <name evidence="2" type="ordered locus">Trebr_1660</name>
</gene>
<dbReference type="eggNOG" id="ENOG5031CZ9">
    <property type="taxonomic scope" value="Bacteria"/>
</dbReference>
<evidence type="ECO:0000313" key="3">
    <source>
        <dbReference type="Proteomes" id="UP000006546"/>
    </source>
</evidence>
<dbReference type="SMART" id="SM00530">
    <property type="entry name" value="HTH_XRE"/>
    <property type="match status" value="1"/>
</dbReference>
<name>F4LQ04_TREBD</name>
<dbReference type="KEGG" id="tbe:Trebr_1660"/>
<dbReference type="Proteomes" id="UP000006546">
    <property type="component" value="Chromosome"/>
</dbReference>
<dbReference type="STRING" id="906968.Trebr_1660"/>
<dbReference type="HOGENOM" id="CLU_066192_25_0_12"/>
<evidence type="ECO:0000259" key="1">
    <source>
        <dbReference type="PROSITE" id="PS50943"/>
    </source>
</evidence>